<dbReference type="Proteomes" id="UP001204621">
    <property type="component" value="Unassembled WGS sequence"/>
</dbReference>
<keyword evidence="3" id="KW-1185">Reference proteome</keyword>
<reference evidence="2 3" key="1">
    <citation type="submission" date="2022-08" db="EMBL/GenBank/DDBJ databases">
        <title>Reclassification of Massilia species as members of the genera Telluria, Duganella, Pseudoduganella, Mokoshia gen. nov. and Zemynaea gen. nov. using orthogonal and non-orthogonal genome-based approaches.</title>
        <authorList>
            <person name="Bowman J.P."/>
        </authorList>
    </citation>
    <scope>NUCLEOTIDE SEQUENCE [LARGE SCALE GENOMIC DNA]</scope>
    <source>
        <strain evidence="2 3">JCM 31606</strain>
    </source>
</reference>
<dbReference type="Gene3D" id="1.20.5.340">
    <property type="match status" value="1"/>
</dbReference>
<evidence type="ECO:0000313" key="2">
    <source>
        <dbReference type="EMBL" id="MCS0660139.1"/>
    </source>
</evidence>
<dbReference type="RefSeq" id="WP_258813328.1">
    <property type="nucleotide sequence ID" value="NZ_JANUGU010000007.1"/>
</dbReference>
<feature type="transmembrane region" description="Helical" evidence="1">
    <location>
        <begin position="74"/>
        <end position="95"/>
    </location>
</feature>
<keyword evidence="1" id="KW-0472">Membrane</keyword>
<dbReference type="EMBL" id="JANUGU010000007">
    <property type="protein sequence ID" value="MCS0660139.1"/>
    <property type="molecule type" value="Genomic_DNA"/>
</dbReference>
<gene>
    <name evidence="2" type="ORF">NX778_18875</name>
</gene>
<proteinExistence type="predicted"/>
<keyword evidence="1" id="KW-1133">Transmembrane helix</keyword>
<accession>A0ABT2D209</accession>
<name>A0ABT2D209_9BURK</name>
<comment type="caution">
    <text evidence="2">The sequence shown here is derived from an EMBL/GenBank/DDBJ whole genome shotgun (WGS) entry which is preliminary data.</text>
</comment>
<evidence type="ECO:0000313" key="3">
    <source>
        <dbReference type="Proteomes" id="UP001204621"/>
    </source>
</evidence>
<sequence>MTGMLFDTLKAVDRLVEAGVPLVQARAHAAVLADASNSVNAHKSGKYATKDDLALAVNELKLEIAKLRSDQMRWTLTVVVAAGFIQTALIVGLILKLLP</sequence>
<evidence type="ECO:0000256" key="1">
    <source>
        <dbReference type="SAM" id="Phobius"/>
    </source>
</evidence>
<protein>
    <submittedName>
        <fullName evidence="2">CCDC90 family protein</fullName>
    </submittedName>
</protein>
<keyword evidence="1" id="KW-0812">Transmembrane</keyword>
<organism evidence="2 3">
    <name type="scientific">Massilia terrae</name>
    <dbReference type="NCBI Taxonomy" id="1811224"/>
    <lineage>
        <taxon>Bacteria</taxon>
        <taxon>Pseudomonadati</taxon>
        <taxon>Pseudomonadota</taxon>
        <taxon>Betaproteobacteria</taxon>
        <taxon>Burkholderiales</taxon>
        <taxon>Oxalobacteraceae</taxon>
        <taxon>Telluria group</taxon>
        <taxon>Massilia</taxon>
    </lineage>
</organism>